<keyword evidence="2" id="KW-1185">Reference proteome</keyword>
<sequence>MILLVATGQPQDTAVASLAGVAEALPAAVGVALPATTESVPAELEDALVDTRSRWPTSSAGEESLFIDISWETLTLLAREIL</sequence>
<reference evidence="2" key="2">
    <citation type="journal article" date="2013" name="PLoS ONE">
        <title>Genome implosion elicits host-confinement in Alcaligenaceae: evidence from the comparative genomics of Tetrathiobacter kashmirensis, a pathogen in the making.</title>
        <authorList>
            <person name="Ghosh W."/>
            <person name="Alam M."/>
            <person name="Roy C."/>
            <person name="Pyne P."/>
            <person name="George A."/>
            <person name="Chakraborty R."/>
            <person name="Majumder S."/>
            <person name="Agarwal A."/>
            <person name="Chakraborty S."/>
            <person name="Majumdar S."/>
            <person name="Gupta S.K."/>
        </authorList>
    </citation>
    <scope>NUCLEOTIDE SEQUENCE [LARGE SCALE GENOMIC DNA]</scope>
    <source>
        <strain evidence="2">WT001</strain>
    </source>
</reference>
<name>I3UC76_ADVKW</name>
<proteinExistence type="predicted"/>
<evidence type="ECO:0000313" key="1">
    <source>
        <dbReference type="EMBL" id="AFK62614.1"/>
    </source>
</evidence>
<organism evidence="1 2">
    <name type="scientific">Advenella kashmirensis (strain DSM 17095 / LMG 22695 / WT001)</name>
    <name type="common">Tetrathiobacter kashmirensis</name>
    <dbReference type="NCBI Taxonomy" id="1036672"/>
    <lineage>
        <taxon>Bacteria</taxon>
        <taxon>Pseudomonadati</taxon>
        <taxon>Pseudomonadota</taxon>
        <taxon>Betaproteobacteria</taxon>
        <taxon>Burkholderiales</taxon>
        <taxon>Alcaligenaceae</taxon>
    </lineage>
</organism>
<dbReference type="AlphaFoldDB" id="I3UC76"/>
<dbReference type="HOGENOM" id="CLU_2550754_0_0_4"/>
<evidence type="ECO:0000313" key="2">
    <source>
        <dbReference type="Proteomes" id="UP000005267"/>
    </source>
</evidence>
<accession>I3UC76</accession>
<dbReference type="Proteomes" id="UP000005267">
    <property type="component" value="Chromosome"/>
</dbReference>
<protein>
    <submittedName>
        <fullName evidence="1">Uncharacterized protein</fullName>
    </submittedName>
</protein>
<dbReference type="KEGG" id="aka:TKWG_12235"/>
<reference evidence="1 2" key="1">
    <citation type="journal article" date="2011" name="J. Bacteriol.">
        <title>Whole-genome shotgun sequencing of the sulfur-oxidizing chemoautotroph Tetrathiobacter kashmirensis.</title>
        <authorList>
            <person name="Ghosh W."/>
            <person name="George A."/>
            <person name="Agarwal A."/>
            <person name="Raj P."/>
            <person name="Alam M."/>
            <person name="Pyne P."/>
            <person name="Das Gupta S.K."/>
        </authorList>
    </citation>
    <scope>NUCLEOTIDE SEQUENCE [LARGE SCALE GENOMIC DNA]</scope>
    <source>
        <strain evidence="1 2">WT001</strain>
    </source>
</reference>
<dbReference type="EMBL" id="CP003555">
    <property type="protein sequence ID" value="AFK62614.1"/>
    <property type="molecule type" value="Genomic_DNA"/>
</dbReference>
<dbReference type="RefSeq" id="WP_014750705.1">
    <property type="nucleotide sequence ID" value="NC_017964.1"/>
</dbReference>
<gene>
    <name evidence="1" type="ordered locus">TKWG_12235</name>
</gene>